<dbReference type="EMBL" id="JBBKZU010000012">
    <property type="protein sequence ID" value="MEJ8814243.1"/>
    <property type="molecule type" value="Genomic_DNA"/>
</dbReference>
<reference evidence="2 3" key="1">
    <citation type="submission" date="2024-03" db="EMBL/GenBank/DDBJ databases">
        <title>Novel species of the genus Variovorax.</title>
        <authorList>
            <person name="Liu Q."/>
            <person name="Xin Y.-H."/>
        </authorList>
    </citation>
    <scope>NUCLEOTIDE SEQUENCE [LARGE SCALE GENOMIC DNA]</scope>
    <source>
        <strain evidence="2 3">KACC 18899</strain>
    </source>
</reference>
<accession>A0ABU8VKW1</accession>
<proteinExistence type="predicted"/>
<evidence type="ECO:0000313" key="3">
    <source>
        <dbReference type="Proteomes" id="UP001365846"/>
    </source>
</evidence>
<organism evidence="2 3">
    <name type="scientific">Variovorax ureilyticus</name>
    <dbReference type="NCBI Taxonomy" id="1836198"/>
    <lineage>
        <taxon>Bacteria</taxon>
        <taxon>Pseudomonadati</taxon>
        <taxon>Pseudomonadota</taxon>
        <taxon>Betaproteobacteria</taxon>
        <taxon>Burkholderiales</taxon>
        <taxon>Comamonadaceae</taxon>
        <taxon>Variovorax</taxon>
    </lineage>
</organism>
<dbReference type="RefSeq" id="WP_340359476.1">
    <property type="nucleotide sequence ID" value="NZ_JBBKZU010000012.1"/>
</dbReference>
<dbReference type="Gene3D" id="3.40.630.30">
    <property type="match status" value="1"/>
</dbReference>
<sequence>MGDSSDDMQFRRQISLRDGTPALIRPMRPDDRGRIVAAFAQLDPSSIYTRYFTHVKALPEKTLDRLKDIDFEHLAGLAVTIGSGDDETVIGSSTYVVFETPDGARAAEVAFMIEEDYQGNGLATRLLETMVEIARRHRIVRFEADVLADNAPMLAVFNRCGLPMRKRRDGGVTHIEMDLAAPAAPDCQ</sequence>
<protein>
    <submittedName>
        <fullName evidence="2">GNAT family N-acetyltransferase</fullName>
    </submittedName>
</protein>
<dbReference type="CDD" id="cd04301">
    <property type="entry name" value="NAT_SF"/>
    <property type="match status" value="1"/>
</dbReference>
<dbReference type="Pfam" id="PF13302">
    <property type="entry name" value="Acetyltransf_3"/>
    <property type="match status" value="1"/>
</dbReference>
<dbReference type="InterPro" id="IPR000182">
    <property type="entry name" value="GNAT_dom"/>
</dbReference>
<evidence type="ECO:0000259" key="1">
    <source>
        <dbReference type="PROSITE" id="PS51186"/>
    </source>
</evidence>
<feature type="domain" description="N-acetyltransferase" evidence="1">
    <location>
        <begin position="22"/>
        <end position="182"/>
    </location>
</feature>
<comment type="caution">
    <text evidence="2">The sequence shown here is derived from an EMBL/GenBank/DDBJ whole genome shotgun (WGS) entry which is preliminary data.</text>
</comment>
<dbReference type="PROSITE" id="PS51186">
    <property type="entry name" value="GNAT"/>
    <property type="match status" value="1"/>
</dbReference>
<gene>
    <name evidence="2" type="ORF">WKW77_24370</name>
</gene>
<name>A0ABU8VKW1_9BURK</name>
<keyword evidence="3" id="KW-1185">Reference proteome</keyword>
<dbReference type="Proteomes" id="UP001365846">
    <property type="component" value="Unassembled WGS sequence"/>
</dbReference>
<evidence type="ECO:0000313" key="2">
    <source>
        <dbReference type="EMBL" id="MEJ8814243.1"/>
    </source>
</evidence>
<dbReference type="SUPFAM" id="SSF55729">
    <property type="entry name" value="Acyl-CoA N-acyltransferases (Nat)"/>
    <property type="match status" value="1"/>
</dbReference>
<dbReference type="InterPro" id="IPR016181">
    <property type="entry name" value="Acyl_CoA_acyltransferase"/>
</dbReference>